<dbReference type="GO" id="GO:0016491">
    <property type="term" value="F:oxidoreductase activity"/>
    <property type="evidence" value="ECO:0007669"/>
    <property type="project" value="UniProtKB-KW"/>
</dbReference>
<dbReference type="PANTHER" id="PTHR43673:SF2">
    <property type="entry name" value="NITROREDUCTASE"/>
    <property type="match status" value="1"/>
</dbReference>
<evidence type="ECO:0000259" key="6">
    <source>
        <dbReference type="Pfam" id="PF14512"/>
    </source>
</evidence>
<evidence type="ECO:0000256" key="2">
    <source>
        <dbReference type="ARBA" id="ARBA00007118"/>
    </source>
</evidence>
<dbReference type="InterPro" id="IPR029478">
    <property type="entry name" value="TM1586_NiRdase"/>
</dbReference>
<comment type="similarity">
    <text evidence="2">Belongs to the nitroreductase family.</text>
</comment>
<dbReference type="KEGG" id="bhc:JFL75_17965"/>
<dbReference type="RefSeq" id="WP_215626098.1">
    <property type="nucleotide sequence ID" value="NZ_CP067089.2"/>
</dbReference>
<evidence type="ECO:0000256" key="3">
    <source>
        <dbReference type="ARBA" id="ARBA00022630"/>
    </source>
</evidence>
<dbReference type="Gene3D" id="3.40.109.10">
    <property type="entry name" value="NADH Oxidase"/>
    <property type="match status" value="1"/>
</dbReference>
<sequence length="221" mass="24526">MDLQEAMRTRHSVRAYTDRKIEGETLEELRRTVEECNRDSGLHIQLCTDEPEAFSGMMARYGKFRNVRNYIALVGKKDETFEERCGYYGEKLVLKAAQLGLNTCWVALTFSKGKTAAAVGPGEKLLMVITIGYGENAGVPHKTKSPEELSSANGDAPEWFRRGVEAAQLAPTAMNQQKFRFTLRGDIVAASPGSGFYTKTDLGIAKYHFEAGAGSEGWRWA</sequence>
<organism evidence="7 8">
    <name type="scientific">Breznakiella homolactica</name>
    <dbReference type="NCBI Taxonomy" id="2798577"/>
    <lineage>
        <taxon>Bacteria</taxon>
        <taxon>Pseudomonadati</taxon>
        <taxon>Spirochaetota</taxon>
        <taxon>Spirochaetia</taxon>
        <taxon>Spirochaetales</taxon>
        <taxon>Breznakiellaceae</taxon>
        <taxon>Breznakiella</taxon>
    </lineage>
</organism>
<dbReference type="Gene3D" id="3.40.109.30">
    <property type="entry name" value="putative nitroreductase (tm1586), domain 2"/>
    <property type="match status" value="1"/>
</dbReference>
<feature type="domain" description="Putative nitroreductase TM1586" evidence="6">
    <location>
        <begin position="3"/>
        <end position="213"/>
    </location>
</feature>
<protein>
    <recommendedName>
        <fullName evidence="6">Putative nitroreductase TM1586 domain-containing protein</fullName>
    </recommendedName>
</protein>
<comment type="cofactor">
    <cofactor evidence="1">
        <name>FMN</name>
        <dbReference type="ChEBI" id="CHEBI:58210"/>
    </cofactor>
</comment>
<dbReference type="SUPFAM" id="SSF55469">
    <property type="entry name" value="FMN-dependent nitroreductase-like"/>
    <property type="match status" value="1"/>
</dbReference>
<reference evidence="7" key="1">
    <citation type="submission" date="2021-01" db="EMBL/GenBank/DDBJ databases">
        <title>Description of Breznakiella homolactica.</title>
        <authorList>
            <person name="Song Y."/>
            <person name="Brune A."/>
        </authorList>
    </citation>
    <scope>NUCLEOTIDE SEQUENCE</scope>
    <source>
        <strain evidence="7">RmG30</strain>
    </source>
</reference>
<dbReference type="Proteomes" id="UP000595917">
    <property type="component" value="Chromosome"/>
</dbReference>
<dbReference type="CDD" id="cd02062">
    <property type="entry name" value="Nitro_FMN_reductase"/>
    <property type="match status" value="1"/>
</dbReference>
<dbReference type="Pfam" id="PF14512">
    <property type="entry name" value="TM1586_NiRdase"/>
    <property type="match status" value="1"/>
</dbReference>
<evidence type="ECO:0000256" key="1">
    <source>
        <dbReference type="ARBA" id="ARBA00001917"/>
    </source>
</evidence>
<keyword evidence="5" id="KW-0560">Oxidoreductase</keyword>
<keyword evidence="3" id="KW-0285">Flavoprotein</keyword>
<name>A0A7T8B9S5_9SPIR</name>
<dbReference type="EMBL" id="CP067089">
    <property type="protein sequence ID" value="QQO08792.1"/>
    <property type="molecule type" value="Genomic_DNA"/>
</dbReference>
<evidence type="ECO:0000256" key="4">
    <source>
        <dbReference type="ARBA" id="ARBA00022643"/>
    </source>
</evidence>
<accession>A0A7T8B9S5</accession>
<evidence type="ECO:0000313" key="7">
    <source>
        <dbReference type="EMBL" id="QQO08792.1"/>
    </source>
</evidence>
<proteinExistence type="inferred from homology"/>
<evidence type="ECO:0000313" key="8">
    <source>
        <dbReference type="Proteomes" id="UP000595917"/>
    </source>
</evidence>
<dbReference type="PANTHER" id="PTHR43673">
    <property type="entry name" value="NAD(P)H NITROREDUCTASE YDGI-RELATED"/>
    <property type="match status" value="1"/>
</dbReference>
<dbReference type="InterPro" id="IPR000415">
    <property type="entry name" value="Nitroreductase-like"/>
</dbReference>
<dbReference type="AlphaFoldDB" id="A0A7T8B9S5"/>
<keyword evidence="4" id="KW-0288">FMN</keyword>
<evidence type="ECO:0000256" key="5">
    <source>
        <dbReference type="ARBA" id="ARBA00023002"/>
    </source>
</evidence>
<keyword evidence="8" id="KW-1185">Reference proteome</keyword>
<gene>
    <name evidence="7" type="ORF">JFL75_17965</name>
</gene>